<comment type="caution">
    <text evidence="2">The sequence shown here is derived from an EMBL/GenBank/DDBJ whole genome shotgun (WGS) entry which is preliminary data.</text>
</comment>
<dbReference type="Proteomes" id="UP000292685">
    <property type="component" value="Unassembled WGS sequence"/>
</dbReference>
<dbReference type="RefSeq" id="WP_130451815.1">
    <property type="nucleotide sequence ID" value="NZ_SHLA01000001.1"/>
</dbReference>
<evidence type="ECO:0000313" key="2">
    <source>
        <dbReference type="EMBL" id="RZU63451.1"/>
    </source>
</evidence>
<name>A0A4Q8AHR6_9MICC</name>
<organism evidence="2 3">
    <name type="scientific">Zhihengliuella halotolerans</name>
    <dbReference type="NCBI Taxonomy" id="370736"/>
    <lineage>
        <taxon>Bacteria</taxon>
        <taxon>Bacillati</taxon>
        <taxon>Actinomycetota</taxon>
        <taxon>Actinomycetes</taxon>
        <taxon>Micrococcales</taxon>
        <taxon>Micrococcaceae</taxon>
        <taxon>Zhihengliuella</taxon>
    </lineage>
</organism>
<feature type="domain" description="DUF8083" evidence="1">
    <location>
        <begin position="20"/>
        <end position="284"/>
    </location>
</feature>
<dbReference type="OrthoDB" id="4961314at2"/>
<accession>A0A4Q8AHR6</accession>
<dbReference type="Pfam" id="PF26312">
    <property type="entry name" value="DUF8083"/>
    <property type="match status" value="1"/>
</dbReference>
<evidence type="ECO:0000259" key="1">
    <source>
        <dbReference type="Pfam" id="PF26312"/>
    </source>
</evidence>
<dbReference type="EMBL" id="SHLA01000001">
    <property type="protein sequence ID" value="RZU63451.1"/>
    <property type="molecule type" value="Genomic_DNA"/>
</dbReference>
<proteinExistence type="predicted"/>
<sequence>MTDGGQEHETVSARRRLPPAAHLRVFEPLRAYDDDAQRLISQQRSTPRAELERLLAEEALKRIMREISDPFPSSGVEQYRVLHYPGPDGVTAPYFCPDQLQTRATISAERLDDLMRPQVLAMVMPEASRTANAERTDPDRFAADVAHLHTRTSVWGVPLAWFVALREDDHLEIDEDAHSLLSVRLAAPAVQVLERARVAAASLAINAPELDILDELTSLGDWLGSFHEDSIVELDYGLLADYVWPDESPQDLRIGIDSLGDGDMLGAAAAYRRLTNRWVRVRQHARSN</sequence>
<dbReference type="InterPro" id="IPR058396">
    <property type="entry name" value="DUF8083"/>
</dbReference>
<keyword evidence="3" id="KW-1185">Reference proteome</keyword>
<reference evidence="2 3" key="1">
    <citation type="submission" date="2019-02" db="EMBL/GenBank/DDBJ databases">
        <title>Sequencing the genomes of 1000 actinobacteria strains.</title>
        <authorList>
            <person name="Klenk H.-P."/>
        </authorList>
    </citation>
    <scope>NUCLEOTIDE SEQUENCE [LARGE SCALE GENOMIC DNA]</scope>
    <source>
        <strain evidence="2 3">DSM 17364</strain>
    </source>
</reference>
<dbReference type="AlphaFoldDB" id="A0A4Q8AHR6"/>
<gene>
    <name evidence="2" type="ORF">EV380_3072</name>
</gene>
<protein>
    <recommendedName>
        <fullName evidence="1">DUF8083 domain-containing protein</fullName>
    </recommendedName>
</protein>
<evidence type="ECO:0000313" key="3">
    <source>
        <dbReference type="Proteomes" id="UP000292685"/>
    </source>
</evidence>